<keyword evidence="2" id="KW-0472">Membrane</keyword>
<evidence type="ECO:0000313" key="3">
    <source>
        <dbReference type="EMBL" id="MET3616714.1"/>
    </source>
</evidence>
<keyword evidence="1" id="KW-0175">Coiled coil</keyword>
<dbReference type="Pfam" id="PF10779">
    <property type="entry name" value="XhlA"/>
    <property type="match status" value="1"/>
</dbReference>
<sequence length="84" mass="10081">MDERECDLYRQHLKEKIERNETRINNHSTRIDKLEQYRSGTEQQIKNLVDQVQNLVTTMRWFIGLLIGSFVSFFFYAVQNGVIK</sequence>
<dbReference type="EMBL" id="JBEPMA010000001">
    <property type="protein sequence ID" value="MET3616714.1"/>
    <property type="molecule type" value="Genomic_DNA"/>
</dbReference>
<evidence type="ECO:0000256" key="2">
    <source>
        <dbReference type="SAM" id="Phobius"/>
    </source>
</evidence>
<proteinExistence type="predicted"/>
<feature type="transmembrane region" description="Helical" evidence="2">
    <location>
        <begin position="59"/>
        <end position="78"/>
    </location>
</feature>
<reference evidence="3 4" key="1">
    <citation type="submission" date="2024-06" db="EMBL/GenBank/DDBJ databases">
        <title>Genomic Encyclopedia of Type Strains, Phase IV (KMG-IV): sequencing the most valuable type-strain genomes for metagenomic binning, comparative biology and taxonomic classification.</title>
        <authorList>
            <person name="Goeker M."/>
        </authorList>
    </citation>
    <scope>NUCLEOTIDE SEQUENCE [LARGE SCALE GENOMIC DNA]</scope>
    <source>
        <strain evidence="3 4">DSM 21460</strain>
    </source>
</reference>
<evidence type="ECO:0000313" key="4">
    <source>
        <dbReference type="Proteomes" id="UP001549162"/>
    </source>
</evidence>
<dbReference type="RefSeq" id="WP_354366715.1">
    <property type="nucleotide sequence ID" value="NZ_JBEPMA010000001.1"/>
</dbReference>
<comment type="caution">
    <text evidence="3">The sequence shown here is derived from an EMBL/GenBank/DDBJ whole genome shotgun (WGS) entry which is preliminary data.</text>
</comment>
<organism evidence="3 4">
    <name type="scientific">Peptoniphilus olsenii</name>
    <dbReference type="NCBI Taxonomy" id="411570"/>
    <lineage>
        <taxon>Bacteria</taxon>
        <taxon>Bacillati</taxon>
        <taxon>Bacillota</taxon>
        <taxon>Tissierellia</taxon>
        <taxon>Tissierellales</taxon>
        <taxon>Peptoniphilaceae</taxon>
        <taxon>Peptoniphilus</taxon>
    </lineage>
</organism>
<accession>A0ABV2JAC1</accession>
<dbReference type="InterPro" id="IPR019715">
    <property type="entry name" value="Haemolysin_XhlA"/>
</dbReference>
<gene>
    <name evidence="3" type="ORF">ABID14_000334</name>
</gene>
<feature type="coiled-coil region" evidence="1">
    <location>
        <begin position="10"/>
        <end position="51"/>
    </location>
</feature>
<dbReference type="Proteomes" id="UP001549162">
    <property type="component" value="Unassembled WGS sequence"/>
</dbReference>
<keyword evidence="2" id="KW-1133">Transmembrane helix</keyword>
<keyword evidence="2" id="KW-0812">Transmembrane</keyword>
<name>A0ABV2JAC1_9FIRM</name>
<evidence type="ECO:0000256" key="1">
    <source>
        <dbReference type="SAM" id="Coils"/>
    </source>
</evidence>
<keyword evidence="4" id="KW-1185">Reference proteome</keyword>
<protein>
    <submittedName>
        <fullName evidence="3">Nuclease with TOPRIM domain</fullName>
    </submittedName>
</protein>